<comment type="caution">
    <text evidence="4">The sequence shown here is derived from an EMBL/GenBank/DDBJ whole genome shotgun (WGS) entry which is preliminary data.</text>
</comment>
<evidence type="ECO:0000256" key="2">
    <source>
        <dbReference type="SAM" id="Phobius"/>
    </source>
</evidence>
<dbReference type="Gene3D" id="1.20.120.1220">
    <property type="match status" value="1"/>
</dbReference>
<keyword evidence="2" id="KW-0472">Membrane</keyword>
<dbReference type="EMBL" id="VUNB01000001">
    <property type="protein sequence ID" value="MST68170.1"/>
    <property type="molecule type" value="Genomic_DNA"/>
</dbReference>
<accession>A0A6A8M645</accession>
<dbReference type="AlphaFoldDB" id="A0A6A8M645"/>
<dbReference type="GO" id="GO:0004190">
    <property type="term" value="F:aspartic-type endopeptidase activity"/>
    <property type="evidence" value="ECO:0007669"/>
    <property type="project" value="InterPro"/>
</dbReference>
<feature type="transmembrane region" description="Helical" evidence="2">
    <location>
        <begin position="12"/>
        <end position="38"/>
    </location>
</feature>
<organism evidence="4">
    <name type="scientific">Baileyella intestinalis</name>
    <dbReference type="NCBI Taxonomy" id="2606709"/>
    <lineage>
        <taxon>Bacteria</taxon>
        <taxon>Bacillati</taxon>
        <taxon>Bacillota</taxon>
        <taxon>Clostridia</taxon>
        <taxon>Peptostreptococcales</taxon>
        <taxon>Anaerovoracaceae</taxon>
        <taxon>Baileyella</taxon>
    </lineage>
</organism>
<feature type="transmembrane region" description="Helical" evidence="2">
    <location>
        <begin position="165"/>
        <end position="198"/>
    </location>
</feature>
<name>A0A6A8M645_9FIRM</name>
<evidence type="ECO:0000313" key="4">
    <source>
        <dbReference type="EMBL" id="MST68170.1"/>
    </source>
</evidence>
<dbReference type="GO" id="GO:0006465">
    <property type="term" value="P:signal peptide processing"/>
    <property type="evidence" value="ECO:0007669"/>
    <property type="project" value="TreeGrafter"/>
</dbReference>
<dbReference type="GO" id="GO:0005886">
    <property type="term" value="C:plasma membrane"/>
    <property type="evidence" value="ECO:0007669"/>
    <property type="project" value="TreeGrafter"/>
</dbReference>
<dbReference type="InterPro" id="IPR000045">
    <property type="entry name" value="Prepilin_IV_endopep_pep"/>
</dbReference>
<feature type="transmembrane region" description="Helical" evidence="2">
    <location>
        <begin position="59"/>
        <end position="76"/>
    </location>
</feature>
<keyword evidence="2" id="KW-0812">Transmembrane</keyword>
<dbReference type="InterPro" id="IPR050882">
    <property type="entry name" value="Prepilin_peptidase/N-MTase"/>
</dbReference>
<dbReference type="Pfam" id="PF01478">
    <property type="entry name" value="Peptidase_A24"/>
    <property type="match status" value="1"/>
</dbReference>
<feature type="domain" description="Prepilin type IV endopeptidase peptidase" evidence="3">
    <location>
        <begin position="88"/>
        <end position="193"/>
    </location>
</feature>
<sequence>MKEYYILLTVRFVAAVALAVILGSGSVVAFNHMPAAWFRDDGKLPEDIDQRQRITSSPWKFVFTGVFGVCGLYMAVRDTLQYELAVIFVLFIVLEMAISDWKYMVVPDQLSFLLAVSAVGFTGMNKQWWDPLAGAAAGGALGLGILLLGHLVYKKDAIGGADIKFLGAMGMVTGPQGILWVFVLTTLVTAVHGLWLVAFRKVSLKEHKPMMPYAFVGSAIYLVILWDILEEFPI</sequence>
<feature type="transmembrane region" description="Helical" evidence="2">
    <location>
        <begin position="82"/>
        <end position="98"/>
    </location>
</feature>
<gene>
    <name evidence="4" type="ORF">FYJ66_00900</name>
</gene>
<keyword evidence="2" id="KW-1133">Transmembrane helix</keyword>
<comment type="similarity">
    <text evidence="1">Belongs to the peptidase A24 family.</text>
</comment>
<protein>
    <submittedName>
        <fullName evidence="4">Prepilin peptidase</fullName>
    </submittedName>
</protein>
<evidence type="ECO:0000259" key="3">
    <source>
        <dbReference type="Pfam" id="PF01478"/>
    </source>
</evidence>
<dbReference type="PANTHER" id="PTHR30487:SF0">
    <property type="entry name" value="PREPILIN LEADER PEPTIDASE_N-METHYLTRANSFERASE-RELATED"/>
    <property type="match status" value="1"/>
</dbReference>
<evidence type="ECO:0000256" key="1">
    <source>
        <dbReference type="ARBA" id="ARBA00005801"/>
    </source>
</evidence>
<proteinExistence type="inferred from homology"/>
<dbReference type="RefSeq" id="WP_154571644.1">
    <property type="nucleotide sequence ID" value="NZ_VUNB01000001.1"/>
</dbReference>
<dbReference type="PANTHER" id="PTHR30487">
    <property type="entry name" value="TYPE 4 PREPILIN-LIKE PROTEINS LEADER PEPTIDE-PROCESSING ENZYME"/>
    <property type="match status" value="1"/>
</dbReference>
<reference evidence="4" key="1">
    <citation type="submission" date="2019-09" db="EMBL/GenBank/DDBJ databases">
        <title>In-depth cultivation of the pig gut microbiome towards novel bacterial diversity and tailored functional studies.</title>
        <authorList>
            <person name="Wylensek D."/>
            <person name="Hitch T.C.A."/>
            <person name="Clavel T."/>
        </authorList>
    </citation>
    <scope>NUCLEOTIDE SEQUENCE</scope>
    <source>
        <strain evidence="4">RF-744-FAT-WT-3</strain>
    </source>
</reference>
<feature type="transmembrane region" description="Helical" evidence="2">
    <location>
        <begin position="210"/>
        <end position="229"/>
    </location>
</feature>
<feature type="transmembrane region" description="Helical" evidence="2">
    <location>
        <begin position="135"/>
        <end position="153"/>
    </location>
</feature>